<protein>
    <submittedName>
        <fullName evidence="1">Uncharacterized protein</fullName>
    </submittedName>
</protein>
<name>A0A494Y908_9BURK</name>
<keyword evidence="2" id="KW-1185">Reference proteome</keyword>
<accession>A0A494Y908</accession>
<reference evidence="1 2" key="1">
    <citation type="submission" date="2018-10" db="EMBL/GenBank/DDBJ databases">
        <title>Robbsia sp. DHC34, isolated from soil.</title>
        <authorList>
            <person name="Gao Z.-H."/>
            <person name="Qiu L.-H."/>
        </authorList>
    </citation>
    <scope>NUCLEOTIDE SEQUENCE [LARGE SCALE GENOMIC DNA]</scope>
    <source>
        <strain evidence="1 2">DHC34</strain>
    </source>
</reference>
<evidence type="ECO:0000313" key="1">
    <source>
        <dbReference type="EMBL" id="RKP56400.1"/>
    </source>
</evidence>
<dbReference type="AlphaFoldDB" id="A0A494Y908"/>
<sequence length="64" mass="7672">MMSNKNNVFWTVKHNWNGYLWPRTWPNEAHAWREVEKENGKTKAEIKATHDWSIVPIRLVEAKP</sequence>
<dbReference type="Proteomes" id="UP000270342">
    <property type="component" value="Unassembled WGS sequence"/>
</dbReference>
<gene>
    <name evidence="1" type="ORF">D7S86_08365</name>
</gene>
<dbReference type="EMBL" id="RBZU01000003">
    <property type="protein sequence ID" value="RKP56400.1"/>
    <property type="molecule type" value="Genomic_DNA"/>
</dbReference>
<comment type="caution">
    <text evidence="1">The sequence shown here is derived from an EMBL/GenBank/DDBJ whole genome shotgun (WGS) entry which is preliminary data.</text>
</comment>
<organism evidence="1 2">
    <name type="scientific">Pararobbsia silviterrae</name>
    <dbReference type="NCBI Taxonomy" id="1792498"/>
    <lineage>
        <taxon>Bacteria</taxon>
        <taxon>Pseudomonadati</taxon>
        <taxon>Pseudomonadota</taxon>
        <taxon>Betaproteobacteria</taxon>
        <taxon>Burkholderiales</taxon>
        <taxon>Burkholderiaceae</taxon>
        <taxon>Pararobbsia</taxon>
    </lineage>
</organism>
<proteinExistence type="predicted"/>
<evidence type="ECO:0000313" key="2">
    <source>
        <dbReference type="Proteomes" id="UP000270342"/>
    </source>
</evidence>